<protein>
    <recommendedName>
        <fullName evidence="3">Prolyl endopeptidase</fullName>
        <ecNumber evidence="3">3.4.21.-</ecNumber>
    </recommendedName>
</protein>
<dbReference type="PRINTS" id="PR00862">
    <property type="entry name" value="PROLIGOPTASE"/>
</dbReference>
<dbReference type="PANTHER" id="PTHR11757">
    <property type="entry name" value="PROTEASE FAMILY S9A OLIGOPEPTIDASE"/>
    <property type="match status" value="1"/>
</dbReference>
<dbReference type="InterPro" id="IPR029058">
    <property type="entry name" value="AB_hydrolase_fold"/>
</dbReference>
<dbReference type="OrthoDB" id="248387at2759"/>
<comment type="similarity">
    <text evidence="1 3">Belongs to the peptidase S9A family.</text>
</comment>
<dbReference type="Gene3D" id="2.130.10.120">
    <property type="entry name" value="Prolyl oligopeptidase, N-terminal domain"/>
    <property type="match status" value="1"/>
</dbReference>
<dbReference type="AlphaFoldDB" id="G0QRA8"/>
<accession>G0QRA8</accession>
<dbReference type="InterPro" id="IPR002470">
    <property type="entry name" value="Peptidase_S9A"/>
</dbReference>
<evidence type="ECO:0000256" key="3">
    <source>
        <dbReference type="RuleBase" id="RU368024"/>
    </source>
</evidence>
<keyword evidence="3" id="KW-0645">Protease</keyword>
<sequence>MIDYGQIRYINLIQTKDKKYFSILCTSKDSTEIHVLDRKTFKKKILISRNDKAKAFCNHANGKFYILINIDPKTKQKYYDFKVLTQAYNQQNFEDFYIPQEGEIIKEMDIFEHTLALYCSRQGTEYVRIIDQDTKNTHIVELGDQYKAGTIIQPGLNENLAVETFRFHVDTPFSYNQVFDYNIKKKKAFLLSDFDMKGPKFNKDKFLIEQIFAPSQDGQKIPITIIREKNFYKNRKNKLLLHGYGHYGISLEIGFSINYLSALEGGWTLGFAHVRGGGENGCKWHENAILDKKPVSFFDFISCAEFLVAEGYTHPSLLCAYGSSAGGLLVGTVINMRPELFKACVLNFPFLDVLSSLIDDKLPLTQSDYSEFGNPLFNDYYYNLISSYCPYQNIRFDTEYPAVFITCGSSDHRAPLWNVLKYVNRFRERSKSPQKVNEFCDKNILVNILDSGHNGESGAIQGIKEKSIYLAFLEYVVMNQNKDISVQIK</sequence>
<name>G0QRA8_ICHMU</name>
<dbReference type="InterPro" id="IPR051543">
    <property type="entry name" value="Serine_Peptidase_S9A"/>
</dbReference>
<dbReference type="GeneID" id="14908402"/>
<organism evidence="5 6">
    <name type="scientific">Ichthyophthirius multifiliis</name>
    <name type="common">White spot disease agent</name>
    <name type="synonym">Ich</name>
    <dbReference type="NCBI Taxonomy" id="5932"/>
    <lineage>
        <taxon>Eukaryota</taxon>
        <taxon>Sar</taxon>
        <taxon>Alveolata</taxon>
        <taxon>Ciliophora</taxon>
        <taxon>Intramacronucleata</taxon>
        <taxon>Oligohymenophorea</taxon>
        <taxon>Hymenostomatida</taxon>
        <taxon>Ophryoglenina</taxon>
        <taxon>Ichthyophthirius</taxon>
    </lineage>
</organism>
<dbReference type="InterPro" id="IPR001375">
    <property type="entry name" value="Peptidase_S9_cat"/>
</dbReference>
<evidence type="ECO:0000259" key="4">
    <source>
        <dbReference type="Pfam" id="PF00326"/>
    </source>
</evidence>
<gene>
    <name evidence="5" type="ORF">IMG5_091090</name>
</gene>
<dbReference type="GO" id="GO:0004252">
    <property type="term" value="F:serine-type endopeptidase activity"/>
    <property type="evidence" value="ECO:0007669"/>
    <property type="project" value="UniProtKB-UniRule"/>
</dbReference>
<proteinExistence type="inferred from homology"/>
<dbReference type="Gene3D" id="3.40.50.1820">
    <property type="entry name" value="alpha/beta hydrolase"/>
    <property type="match status" value="1"/>
</dbReference>
<evidence type="ECO:0000256" key="1">
    <source>
        <dbReference type="ARBA" id="ARBA00005228"/>
    </source>
</evidence>
<dbReference type="Pfam" id="PF00326">
    <property type="entry name" value="Peptidase_S9"/>
    <property type="match status" value="1"/>
</dbReference>
<evidence type="ECO:0000313" key="6">
    <source>
        <dbReference type="Proteomes" id="UP000008983"/>
    </source>
</evidence>
<keyword evidence="3" id="KW-0720">Serine protease</keyword>
<comment type="function">
    <text evidence="2">Serine peptidase whose precise substrate specificity remains unclear. Does not cleave peptides after a arginine or lysine residue. Regulates trans-Golgi network morphology and sorting by regulating the membrane binding of the AP-1 complex. May play a role in the regulation of synaptic vesicle exocytosis.</text>
</comment>
<dbReference type="EMBL" id="GL983744">
    <property type="protein sequence ID" value="EGR32260.1"/>
    <property type="molecule type" value="Genomic_DNA"/>
</dbReference>
<dbReference type="PANTHER" id="PTHR11757:SF19">
    <property type="entry name" value="PROLYL ENDOPEPTIDASE-LIKE"/>
    <property type="match status" value="1"/>
</dbReference>
<dbReference type="GO" id="GO:0006508">
    <property type="term" value="P:proteolysis"/>
    <property type="evidence" value="ECO:0007669"/>
    <property type="project" value="UniProtKB-KW"/>
</dbReference>
<dbReference type="eggNOG" id="KOG2237">
    <property type="taxonomic scope" value="Eukaryota"/>
</dbReference>
<dbReference type="RefSeq" id="XP_004035746.1">
    <property type="nucleotide sequence ID" value="XM_004035698.1"/>
</dbReference>
<dbReference type="OMA" id="HRSTIIL"/>
<dbReference type="Proteomes" id="UP000008983">
    <property type="component" value="Unassembled WGS sequence"/>
</dbReference>
<dbReference type="InParanoid" id="G0QRA8"/>
<evidence type="ECO:0000256" key="2">
    <source>
        <dbReference type="ARBA" id="ARBA00045448"/>
    </source>
</evidence>
<dbReference type="EC" id="3.4.21.-" evidence="3"/>
<dbReference type="STRING" id="857967.G0QRA8"/>
<dbReference type="SUPFAM" id="SSF53474">
    <property type="entry name" value="alpha/beta-Hydrolases"/>
    <property type="match status" value="1"/>
</dbReference>
<reference evidence="5 6" key="1">
    <citation type="submission" date="2011-07" db="EMBL/GenBank/DDBJ databases">
        <authorList>
            <person name="Coyne R."/>
            <person name="Brami D."/>
            <person name="Johnson J."/>
            <person name="Hostetler J."/>
            <person name="Hannick L."/>
            <person name="Clark T."/>
            <person name="Cassidy-Hanley D."/>
            <person name="Inman J."/>
        </authorList>
    </citation>
    <scope>NUCLEOTIDE SEQUENCE [LARGE SCALE GENOMIC DNA]</scope>
    <source>
        <strain evidence="5 6">G5</strain>
    </source>
</reference>
<evidence type="ECO:0000313" key="5">
    <source>
        <dbReference type="EMBL" id="EGR32260.1"/>
    </source>
</evidence>
<keyword evidence="3 5" id="KW-0378">Hydrolase</keyword>
<feature type="domain" description="Peptidase S9 prolyl oligopeptidase catalytic" evidence="4">
    <location>
        <begin position="264"/>
        <end position="473"/>
    </location>
</feature>
<keyword evidence="6" id="KW-1185">Reference proteome</keyword>